<organism evidence="2 3">
    <name type="scientific">Chiloscyllium punctatum</name>
    <name type="common">Brownbanded bambooshark</name>
    <name type="synonym">Hemiscyllium punctatum</name>
    <dbReference type="NCBI Taxonomy" id="137246"/>
    <lineage>
        <taxon>Eukaryota</taxon>
        <taxon>Metazoa</taxon>
        <taxon>Chordata</taxon>
        <taxon>Craniata</taxon>
        <taxon>Vertebrata</taxon>
        <taxon>Chondrichthyes</taxon>
        <taxon>Elasmobranchii</taxon>
        <taxon>Galeomorphii</taxon>
        <taxon>Galeoidea</taxon>
        <taxon>Orectolobiformes</taxon>
        <taxon>Hemiscylliidae</taxon>
        <taxon>Chiloscyllium</taxon>
    </lineage>
</organism>
<feature type="compositionally biased region" description="Basic and acidic residues" evidence="1">
    <location>
        <begin position="1"/>
        <end position="20"/>
    </location>
</feature>
<name>A0A401TWZ2_CHIPU</name>
<evidence type="ECO:0000256" key="1">
    <source>
        <dbReference type="SAM" id="MobiDB-lite"/>
    </source>
</evidence>
<gene>
    <name evidence="2" type="ORF">chiPu_0031186</name>
</gene>
<feature type="region of interest" description="Disordered" evidence="1">
    <location>
        <begin position="1"/>
        <end position="27"/>
    </location>
</feature>
<feature type="non-terminal residue" evidence="2">
    <location>
        <position position="181"/>
    </location>
</feature>
<proteinExistence type="predicted"/>
<reference evidence="2 3" key="1">
    <citation type="journal article" date="2018" name="Nat. Ecol. Evol.">
        <title>Shark genomes provide insights into elasmobranch evolution and the origin of vertebrates.</title>
        <authorList>
            <person name="Hara Y"/>
            <person name="Yamaguchi K"/>
            <person name="Onimaru K"/>
            <person name="Kadota M"/>
            <person name="Koyanagi M"/>
            <person name="Keeley SD"/>
            <person name="Tatsumi K"/>
            <person name="Tanaka K"/>
            <person name="Motone F"/>
            <person name="Kageyama Y"/>
            <person name="Nozu R"/>
            <person name="Adachi N"/>
            <person name="Nishimura O"/>
            <person name="Nakagawa R"/>
            <person name="Tanegashima C"/>
            <person name="Kiyatake I"/>
            <person name="Matsumoto R"/>
            <person name="Murakumo K"/>
            <person name="Nishida K"/>
            <person name="Terakita A"/>
            <person name="Kuratani S"/>
            <person name="Sato K"/>
            <person name="Hyodo S Kuraku.S."/>
        </authorList>
    </citation>
    <scope>NUCLEOTIDE SEQUENCE [LARGE SCALE GENOMIC DNA]</scope>
</reference>
<keyword evidence="3" id="KW-1185">Reference proteome</keyword>
<evidence type="ECO:0000313" key="3">
    <source>
        <dbReference type="Proteomes" id="UP000287033"/>
    </source>
</evidence>
<evidence type="ECO:0000313" key="2">
    <source>
        <dbReference type="EMBL" id="GCC47167.1"/>
    </source>
</evidence>
<accession>A0A401TWZ2</accession>
<feature type="region of interest" description="Disordered" evidence="1">
    <location>
        <begin position="151"/>
        <end position="181"/>
    </location>
</feature>
<feature type="compositionally biased region" description="Basic residues" evidence="1">
    <location>
        <begin position="151"/>
        <end position="162"/>
    </location>
</feature>
<dbReference type="Proteomes" id="UP000287033">
    <property type="component" value="Unassembled WGS sequence"/>
</dbReference>
<sequence>MRRRPSGVERTHRHMPDHQARAARRQHIAERTPVGGLEFADRRIEIGIKMVRVGAHAAQSGKVLHGRTDASGFEAMDVGASDRAHLGRIIGDRTLIGQCVEIELIALGFRPKVEHRGEIEVDTKRCQFASMDTPELLGFCLSLIRRQLRQRGKRGQPRQRRREVRDDAAFLIRRDHQRRQP</sequence>
<protein>
    <submittedName>
        <fullName evidence="2">Uncharacterized protein</fullName>
    </submittedName>
</protein>
<dbReference type="EMBL" id="BEZZ01203243">
    <property type="protein sequence ID" value="GCC47167.1"/>
    <property type="molecule type" value="Genomic_DNA"/>
</dbReference>
<feature type="compositionally biased region" description="Basic and acidic residues" evidence="1">
    <location>
        <begin position="163"/>
        <end position="174"/>
    </location>
</feature>
<dbReference type="AlphaFoldDB" id="A0A401TWZ2"/>
<comment type="caution">
    <text evidence="2">The sequence shown here is derived from an EMBL/GenBank/DDBJ whole genome shotgun (WGS) entry which is preliminary data.</text>
</comment>